<dbReference type="PIRSF" id="PIRSF018266">
    <property type="entry name" value="FecR"/>
    <property type="match status" value="1"/>
</dbReference>
<evidence type="ECO:0000313" key="4">
    <source>
        <dbReference type="Proteomes" id="UP000662572"/>
    </source>
</evidence>
<feature type="transmembrane region" description="Helical" evidence="1">
    <location>
        <begin position="79"/>
        <end position="102"/>
    </location>
</feature>
<gene>
    <name evidence="3" type="ORF">GCM10011273_26520</name>
</gene>
<dbReference type="Gene3D" id="2.60.120.1440">
    <property type="match status" value="1"/>
</dbReference>
<reference evidence="3" key="2">
    <citation type="submission" date="2020-09" db="EMBL/GenBank/DDBJ databases">
        <authorList>
            <person name="Sun Q."/>
            <person name="Kim S."/>
        </authorList>
    </citation>
    <scope>NUCLEOTIDE SEQUENCE</scope>
    <source>
        <strain evidence="3">KCTC 32296</strain>
    </source>
</reference>
<evidence type="ECO:0000313" key="3">
    <source>
        <dbReference type="EMBL" id="GGZ38601.1"/>
    </source>
</evidence>
<reference evidence="3" key="1">
    <citation type="journal article" date="2014" name="Int. J. Syst. Evol. Microbiol.">
        <title>Complete genome sequence of Corynebacterium casei LMG S-19264T (=DSM 44701T), isolated from a smear-ripened cheese.</title>
        <authorList>
            <consortium name="US DOE Joint Genome Institute (JGI-PGF)"/>
            <person name="Walter F."/>
            <person name="Albersmeier A."/>
            <person name="Kalinowski J."/>
            <person name="Ruckert C."/>
        </authorList>
    </citation>
    <scope>NUCLEOTIDE SEQUENCE</scope>
    <source>
        <strain evidence="3">KCTC 32296</strain>
    </source>
</reference>
<keyword evidence="1" id="KW-0472">Membrane</keyword>
<dbReference type="EMBL" id="BMZB01000003">
    <property type="protein sequence ID" value="GGZ38601.1"/>
    <property type="molecule type" value="Genomic_DNA"/>
</dbReference>
<dbReference type="Proteomes" id="UP000662572">
    <property type="component" value="Unassembled WGS sequence"/>
</dbReference>
<accession>A0A918Q9R3</accession>
<comment type="caution">
    <text evidence="3">The sequence shown here is derived from an EMBL/GenBank/DDBJ whole genome shotgun (WGS) entry which is preliminary data.</text>
</comment>
<dbReference type="GO" id="GO:0016989">
    <property type="term" value="F:sigma factor antagonist activity"/>
    <property type="evidence" value="ECO:0007669"/>
    <property type="project" value="TreeGrafter"/>
</dbReference>
<keyword evidence="4" id="KW-1185">Reference proteome</keyword>
<keyword evidence="1" id="KW-1133">Transmembrane helix</keyword>
<protein>
    <submittedName>
        <fullName evidence="3">Iron dicitrate transporter FecR</fullName>
    </submittedName>
</protein>
<dbReference type="InterPro" id="IPR006860">
    <property type="entry name" value="FecR"/>
</dbReference>
<dbReference type="InterPro" id="IPR012373">
    <property type="entry name" value="Ferrdict_sens_TM"/>
</dbReference>
<name>A0A918Q9R3_9CAUL</name>
<dbReference type="AlphaFoldDB" id="A0A918Q9R3"/>
<feature type="domain" description="FecR protein" evidence="2">
    <location>
        <begin position="104"/>
        <end position="195"/>
    </location>
</feature>
<keyword evidence="1" id="KW-0812">Transmembrane</keyword>
<dbReference type="PANTHER" id="PTHR30273">
    <property type="entry name" value="PERIPLASMIC SIGNAL SENSOR AND SIGMA FACTOR ACTIVATOR FECR-RELATED"/>
    <property type="match status" value="1"/>
</dbReference>
<evidence type="ECO:0000256" key="1">
    <source>
        <dbReference type="SAM" id="Phobius"/>
    </source>
</evidence>
<evidence type="ECO:0000259" key="2">
    <source>
        <dbReference type="Pfam" id="PF04773"/>
    </source>
</evidence>
<dbReference type="Pfam" id="PF04773">
    <property type="entry name" value="FecR"/>
    <property type="match status" value="1"/>
</dbReference>
<sequence length="314" mass="34479">MSYIREQTTGTSVNHQAAQWIIDSSEGAAATGGAMDDWLAEDDAHIEAYAEGLLIWEQLGQIAQDSPSDRLIQHNRWRLPAGIAAMAAVVLLAFGFSSVFLMPTYKTGIGEQRTVRLDDGTRLVLNTNSVLKVDFEKGIRRVRLERGEALFNVAHDKQRPFVVEANDGYVEAVGTLFVVRSEARGMEVTLLSGLVDIGHGEFNSSAKISLTPGDRWRETGAASVLDRPKIETVTAWRNGEIIFDETPLNVAVAEVNRYTKKPIVLSDNRTAQRKISGVVRIAEPEIFVETVAGVYDLRVNNSDKAVTLSNKVAP</sequence>
<organism evidence="3 4">
    <name type="scientific">Asticcacaulis endophyticus</name>
    <dbReference type="NCBI Taxonomy" id="1395890"/>
    <lineage>
        <taxon>Bacteria</taxon>
        <taxon>Pseudomonadati</taxon>
        <taxon>Pseudomonadota</taxon>
        <taxon>Alphaproteobacteria</taxon>
        <taxon>Caulobacterales</taxon>
        <taxon>Caulobacteraceae</taxon>
        <taxon>Asticcacaulis</taxon>
    </lineage>
</organism>
<proteinExistence type="predicted"/>
<dbReference type="PANTHER" id="PTHR30273:SF2">
    <property type="entry name" value="PROTEIN FECR"/>
    <property type="match status" value="1"/>
</dbReference>
<dbReference type="Gene3D" id="3.55.50.30">
    <property type="match status" value="1"/>
</dbReference>